<dbReference type="STRING" id="34060.B0181_05005"/>
<reference evidence="1 3" key="1">
    <citation type="submission" date="2017-02" db="EMBL/GenBank/DDBJ databases">
        <title>Draft genome sequence of Moraxella caviae CCUG 355 type strain.</title>
        <authorList>
            <person name="Engstrom-Jakobsson H."/>
            <person name="Salva-Serra F."/>
            <person name="Thorell K."/>
            <person name="Gonzales-Siles L."/>
            <person name="Karlsson R."/>
            <person name="Boulund F."/>
            <person name="Engstrand L."/>
            <person name="Moore E."/>
        </authorList>
    </citation>
    <scope>NUCLEOTIDE SEQUENCE [LARGE SCALE GENOMIC DNA]</scope>
    <source>
        <strain evidence="1 3">CCUG 355</strain>
    </source>
</reference>
<accession>A0A1T0A3B2</accession>
<protein>
    <submittedName>
        <fullName evidence="1">Uncharacterized protein</fullName>
    </submittedName>
</protein>
<organism evidence="1 3">
    <name type="scientific">Moraxella caviae</name>
    <dbReference type="NCBI Taxonomy" id="34060"/>
    <lineage>
        <taxon>Bacteria</taxon>
        <taxon>Pseudomonadati</taxon>
        <taxon>Pseudomonadota</taxon>
        <taxon>Gammaproteobacteria</taxon>
        <taxon>Moraxellales</taxon>
        <taxon>Moraxellaceae</taxon>
        <taxon>Moraxella</taxon>
    </lineage>
</organism>
<evidence type="ECO:0000313" key="4">
    <source>
        <dbReference type="Proteomes" id="UP000255279"/>
    </source>
</evidence>
<reference evidence="2 4" key="2">
    <citation type="submission" date="2018-06" db="EMBL/GenBank/DDBJ databases">
        <authorList>
            <consortium name="Pathogen Informatics"/>
            <person name="Doyle S."/>
        </authorList>
    </citation>
    <scope>NUCLEOTIDE SEQUENCE [LARGE SCALE GENOMIC DNA]</scope>
    <source>
        <strain evidence="2 4">NCTC10293</strain>
    </source>
</reference>
<dbReference type="Proteomes" id="UP000190435">
    <property type="component" value="Unassembled WGS sequence"/>
</dbReference>
<sequence length="98" mass="10734">MSANVRCYDPATGGVLFDLSKNTSRLLAVIDLPTGASGNFTIDTTGKPFWFFMLKSEGNDNDLTFDPRIRATLGGKRLSYSNRSNKNYALYVGVSSID</sequence>
<dbReference type="RefSeq" id="WP_078276410.1">
    <property type="nucleotide sequence ID" value="NZ_MUXU01000033.1"/>
</dbReference>
<keyword evidence="3" id="KW-1185">Reference proteome</keyword>
<dbReference type="EMBL" id="MUXU01000033">
    <property type="protein sequence ID" value="OOR90233.1"/>
    <property type="molecule type" value="Genomic_DNA"/>
</dbReference>
<evidence type="ECO:0000313" key="3">
    <source>
        <dbReference type="Proteomes" id="UP000190435"/>
    </source>
</evidence>
<dbReference type="Proteomes" id="UP000255279">
    <property type="component" value="Unassembled WGS sequence"/>
</dbReference>
<evidence type="ECO:0000313" key="1">
    <source>
        <dbReference type="EMBL" id="OOR90233.1"/>
    </source>
</evidence>
<proteinExistence type="predicted"/>
<dbReference type="AlphaFoldDB" id="A0A1T0A3B2"/>
<dbReference type="EMBL" id="UGQE01000004">
    <property type="protein sequence ID" value="STZ14546.1"/>
    <property type="molecule type" value="Genomic_DNA"/>
</dbReference>
<name>A0A1T0A3B2_9GAMM</name>
<evidence type="ECO:0000313" key="2">
    <source>
        <dbReference type="EMBL" id="STZ14546.1"/>
    </source>
</evidence>
<gene>
    <name evidence="1" type="ORF">B0181_05005</name>
    <name evidence="2" type="ORF">NCTC10293_02141</name>
</gene>